<dbReference type="OrthoDB" id="2139957at2759"/>
<proteinExistence type="predicted"/>
<name>A0A6A5ZH38_9PLEO</name>
<dbReference type="EMBL" id="ML977317">
    <property type="protein sequence ID" value="KAF2118213.1"/>
    <property type="molecule type" value="Genomic_DNA"/>
</dbReference>
<evidence type="ECO:0000313" key="2">
    <source>
        <dbReference type="Proteomes" id="UP000799770"/>
    </source>
</evidence>
<dbReference type="Proteomes" id="UP000799770">
    <property type="component" value="Unassembled WGS sequence"/>
</dbReference>
<evidence type="ECO:0000313" key="1">
    <source>
        <dbReference type="EMBL" id="KAF2118213.1"/>
    </source>
</evidence>
<keyword evidence="2" id="KW-1185">Reference proteome</keyword>
<organism evidence="1 2">
    <name type="scientific">Lophiotrema nucula</name>
    <dbReference type="NCBI Taxonomy" id="690887"/>
    <lineage>
        <taxon>Eukaryota</taxon>
        <taxon>Fungi</taxon>
        <taxon>Dikarya</taxon>
        <taxon>Ascomycota</taxon>
        <taxon>Pezizomycotina</taxon>
        <taxon>Dothideomycetes</taxon>
        <taxon>Pleosporomycetidae</taxon>
        <taxon>Pleosporales</taxon>
        <taxon>Lophiotremataceae</taxon>
        <taxon>Lophiotrema</taxon>
    </lineage>
</organism>
<accession>A0A6A5ZH38</accession>
<gene>
    <name evidence="1" type="ORF">BDV96DRAFT_380262</name>
</gene>
<reference evidence="1" key="1">
    <citation type="journal article" date="2020" name="Stud. Mycol.">
        <title>101 Dothideomycetes genomes: a test case for predicting lifestyles and emergence of pathogens.</title>
        <authorList>
            <person name="Haridas S."/>
            <person name="Albert R."/>
            <person name="Binder M."/>
            <person name="Bloem J."/>
            <person name="Labutti K."/>
            <person name="Salamov A."/>
            <person name="Andreopoulos B."/>
            <person name="Baker S."/>
            <person name="Barry K."/>
            <person name="Bills G."/>
            <person name="Bluhm B."/>
            <person name="Cannon C."/>
            <person name="Castanera R."/>
            <person name="Culley D."/>
            <person name="Daum C."/>
            <person name="Ezra D."/>
            <person name="Gonzalez J."/>
            <person name="Henrissat B."/>
            <person name="Kuo A."/>
            <person name="Liang C."/>
            <person name="Lipzen A."/>
            <person name="Lutzoni F."/>
            <person name="Magnuson J."/>
            <person name="Mondo S."/>
            <person name="Nolan M."/>
            <person name="Ohm R."/>
            <person name="Pangilinan J."/>
            <person name="Park H.-J."/>
            <person name="Ramirez L."/>
            <person name="Alfaro M."/>
            <person name="Sun H."/>
            <person name="Tritt A."/>
            <person name="Yoshinaga Y."/>
            <person name="Zwiers L.-H."/>
            <person name="Turgeon B."/>
            <person name="Goodwin S."/>
            <person name="Spatafora J."/>
            <person name="Crous P."/>
            <person name="Grigoriev I."/>
        </authorList>
    </citation>
    <scope>NUCLEOTIDE SEQUENCE</scope>
    <source>
        <strain evidence="1">CBS 627.86</strain>
    </source>
</reference>
<dbReference type="AlphaFoldDB" id="A0A6A5ZH38"/>
<protein>
    <submittedName>
        <fullName evidence="1">Uncharacterized protein</fullName>
    </submittedName>
</protein>
<sequence length="96" mass="10654">MLLRKQESYIETFYAKLQFNPSGMGYESRITVYWSIFSYATIGILGREMSTGELVPTVEMRRPTGGIGKIEEPQTRIAGNDNSSATLEIAGEVELG</sequence>